<evidence type="ECO:0000313" key="2">
    <source>
        <dbReference type="EMBL" id="CAG5097893.1"/>
    </source>
</evidence>
<protein>
    <submittedName>
        <fullName evidence="2">Similar to PLCXD1: PI-PLC X domain-containing protein 1 (Homo sapiens)</fullName>
    </submittedName>
</protein>
<dbReference type="InterPro" id="IPR051057">
    <property type="entry name" value="PI-PLC_domain"/>
</dbReference>
<gene>
    <name evidence="2" type="ORF">HICCMSTLAB_LOCUS8930</name>
</gene>
<reference evidence="2" key="1">
    <citation type="submission" date="2021-04" db="EMBL/GenBank/DDBJ databases">
        <authorList>
            <person name="Chebbi M.A.C M."/>
        </authorList>
    </citation>
    <scope>NUCLEOTIDE SEQUENCE</scope>
</reference>
<dbReference type="GO" id="GO:0006629">
    <property type="term" value="P:lipid metabolic process"/>
    <property type="evidence" value="ECO:0007669"/>
    <property type="project" value="InterPro"/>
</dbReference>
<dbReference type="EMBL" id="CAJNRD030001121">
    <property type="protein sequence ID" value="CAG5097893.1"/>
    <property type="molecule type" value="Genomic_DNA"/>
</dbReference>
<dbReference type="PANTHER" id="PTHR13593">
    <property type="match status" value="1"/>
</dbReference>
<dbReference type="Gene3D" id="3.20.20.190">
    <property type="entry name" value="Phosphatidylinositol (PI) phosphodiesterase"/>
    <property type="match status" value="1"/>
</dbReference>
<dbReference type="AlphaFoldDB" id="A0A8J2HJ60"/>
<organism evidence="2 3">
    <name type="scientific">Cotesia congregata</name>
    <name type="common">Parasitoid wasp</name>
    <name type="synonym">Apanteles congregatus</name>
    <dbReference type="NCBI Taxonomy" id="51543"/>
    <lineage>
        <taxon>Eukaryota</taxon>
        <taxon>Metazoa</taxon>
        <taxon>Ecdysozoa</taxon>
        <taxon>Arthropoda</taxon>
        <taxon>Hexapoda</taxon>
        <taxon>Insecta</taxon>
        <taxon>Pterygota</taxon>
        <taxon>Neoptera</taxon>
        <taxon>Endopterygota</taxon>
        <taxon>Hymenoptera</taxon>
        <taxon>Apocrita</taxon>
        <taxon>Ichneumonoidea</taxon>
        <taxon>Braconidae</taxon>
        <taxon>Microgastrinae</taxon>
        <taxon>Cotesia</taxon>
    </lineage>
</organism>
<sequence length="352" mass="40529">MPIYYHEPEYKSSVVKTGIPPTHASYDVSSSFVEQCTGYYGAWIRNDTIQKLKCLSTYPDWMSKQKEHLRYMTIGNIFIPGTHNSGSYSEGIPQTLTERYSVTQDATILDQLISGAHFLDLRPCKYQYDYWICHGSYYMQPFEAVIRDIKEFMDNTDEIVILSFKEFPNAELNDHIAPIPFGLQRKMTLGEMWDSGKRLIISYDYSVRSKSSMRSGYRFWDPIVQEWGNVNSPEKLKEFIDKHESYSKNAAKLWDDDPLIFRAMMAAVTLDMTSIVTDSVAHFFGQGSYSLREIGTQVGPLVTEWYNENYCSSANIVTVDFIDATGIVPVAIYWNKIRGERNYAKKINSSNI</sequence>
<keyword evidence="3" id="KW-1185">Reference proteome</keyword>
<comment type="caution">
    <text evidence="2">The sequence shown here is derived from an EMBL/GenBank/DDBJ whole genome shotgun (WGS) entry which is preliminary data.</text>
</comment>
<evidence type="ECO:0000259" key="1">
    <source>
        <dbReference type="SMART" id="SM00148"/>
    </source>
</evidence>
<dbReference type="PANTHER" id="PTHR13593:SF103">
    <property type="entry name" value="RE10370P"/>
    <property type="match status" value="1"/>
</dbReference>
<dbReference type="GO" id="GO:0008081">
    <property type="term" value="F:phosphoric diester hydrolase activity"/>
    <property type="evidence" value="ECO:0007669"/>
    <property type="project" value="InterPro"/>
</dbReference>
<dbReference type="SMART" id="SM00148">
    <property type="entry name" value="PLCXc"/>
    <property type="match status" value="1"/>
</dbReference>
<proteinExistence type="predicted"/>
<dbReference type="InterPro" id="IPR000909">
    <property type="entry name" value="PLipase_C_PInositol-sp_X_dom"/>
</dbReference>
<dbReference type="Proteomes" id="UP000786811">
    <property type="component" value="Unassembled WGS sequence"/>
</dbReference>
<dbReference type="Pfam" id="PF00388">
    <property type="entry name" value="PI-PLC-X"/>
    <property type="match status" value="1"/>
</dbReference>
<accession>A0A8J2HJ60</accession>
<dbReference type="InterPro" id="IPR017946">
    <property type="entry name" value="PLC-like_Pdiesterase_TIM-brl"/>
</dbReference>
<name>A0A8J2HJ60_COTCN</name>
<evidence type="ECO:0000313" key="3">
    <source>
        <dbReference type="Proteomes" id="UP000786811"/>
    </source>
</evidence>
<dbReference type="SUPFAM" id="SSF51695">
    <property type="entry name" value="PLC-like phosphodiesterases"/>
    <property type="match status" value="1"/>
</dbReference>
<feature type="domain" description="Phosphatidylinositol-specific phospholipase C X" evidence="1">
    <location>
        <begin position="74"/>
        <end position="204"/>
    </location>
</feature>
<dbReference type="OrthoDB" id="2015280at2759"/>